<reference evidence="2" key="1">
    <citation type="journal article" date="2022" name="bioRxiv">
        <title>Sequencing and chromosome-scale assembly of the giantPleurodeles waltlgenome.</title>
        <authorList>
            <person name="Brown T."/>
            <person name="Elewa A."/>
            <person name="Iarovenko S."/>
            <person name="Subramanian E."/>
            <person name="Araus A.J."/>
            <person name="Petzold A."/>
            <person name="Susuki M."/>
            <person name="Suzuki K.-i.T."/>
            <person name="Hayashi T."/>
            <person name="Toyoda A."/>
            <person name="Oliveira C."/>
            <person name="Osipova E."/>
            <person name="Leigh N.D."/>
            <person name="Simon A."/>
            <person name="Yun M.H."/>
        </authorList>
    </citation>
    <scope>NUCLEOTIDE SEQUENCE</scope>
    <source>
        <strain evidence="2">20211129_DDA</strain>
        <tissue evidence="2">Liver</tissue>
    </source>
</reference>
<feature type="compositionally biased region" description="Low complexity" evidence="1">
    <location>
        <begin position="19"/>
        <end position="30"/>
    </location>
</feature>
<evidence type="ECO:0000313" key="3">
    <source>
        <dbReference type="Proteomes" id="UP001066276"/>
    </source>
</evidence>
<dbReference type="EMBL" id="JANPWB010000003">
    <property type="protein sequence ID" value="KAJ1198165.1"/>
    <property type="molecule type" value="Genomic_DNA"/>
</dbReference>
<dbReference type="AlphaFoldDB" id="A0AAV7VD41"/>
<feature type="compositionally biased region" description="Basic residues" evidence="1">
    <location>
        <begin position="35"/>
        <end position="44"/>
    </location>
</feature>
<gene>
    <name evidence="2" type="ORF">NDU88_002009</name>
</gene>
<feature type="region of interest" description="Disordered" evidence="1">
    <location>
        <begin position="1"/>
        <end position="98"/>
    </location>
</feature>
<keyword evidence="3" id="KW-1185">Reference proteome</keyword>
<feature type="compositionally biased region" description="Pro residues" evidence="1">
    <location>
        <begin position="70"/>
        <end position="81"/>
    </location>
</feature>
<comment type="caution">
    <text evidence="2">The sequence shown here is derived from an EMBL/GenBank/DDBJ whole genome shotgun (WGS) entry which is preliminary data.</text>
</comment>
<sequence length="118" mass="12611">MGRPPKVRDPRLMQHHSMPPGAALALPGLGFLLRSSRKGMRRRAASSSPPRRQDGAVCSSRSVQGSSPGLPRPTPAGPAPSPLLLTRPAAQGSREQVRPVTLVPAFRATPVLRRPNPY</sequence>
<protein>
    <submittedName>
        <fullName evidence="2">Uncharacterized protein</fullName>
    </submittedName>
</protein>
<evidence type="ECO:0000256" key="1">
    <source>
        <dbReference type="SAM" id="MobiDB-lite"/>
    </source>
</evidence>
<name>A0AAV7VD41_PLEWA</name>
<proteinExistence type="predicted"/>
<accession>A0AAV7VD41</accession>
<feature type="compositionally biased region" description="Basic and acidic residues" evidence="1">
    <location>
        <begin position="1"/>
        <end position="12"/>
    </location>
</feature>
<organism evidence="2 3">
    <name type="scientific">Pleurodeles waltl</name>
    <name type="common">Iberian ribbed newt</name>
    <dbReference type="NCBI Taxonomy" id="8319"/>
    <lineage>
        <taxon>Eukaryota</taxon>
        <taxon>Metazoa</taxon>
        <taxon>Chordata</taxon>
        <taxon>Craniata</taxon>
        <taxon>Vertebrata</taxon>
        <taxon>Euteleostomi</taxon>
        <taxon>Amphibia</taxon>
        <taxon>Batrachia</taxon>
        <taxon>Caudata</taxon>
        <taxon>Salamandroidea</taxon>
        <taxon>Salamandridae</taxon>
        <taxon>Pleurodelinae</taxon>
        <taxon>Pleurodeles</taxon>
    </lineage>
</organism>
<dbReference type="Proteomes" id="UP001066276">
    <property type="component" value="Chromosome 2_1"/>
</dbReference>
<evidence type="ECO:0000313" key="2">
    <source>
        <dbReference type="EMBL" id="KAJ1198165.1"/>
    </source>
</evidence>